<dbReference type="AlphaFoldDB" id="A0A1Y0B2U6"/>
<dbReference type="EMBL" id="KY774314">
    <property type="protein sequence ID" value="ART31693.1"/>
    <property type="molecule type" value="Genomic_DNA"/>
</dbReference>
<name>A0A1Y0B2U6_9LAMI</name>
<evidence type="ECO:0000313" key="1">
    <source>
        <dbReference type="EMBL" id="ART31693.1"/>
    </source>
</evidence>
<proteinExistence type="predicted"/>
<keyword evidence="1" id="KW-0496">Mitochondrion</keyword>
<accession>A0A1Y0B2U6</accession>
<reference evidence="1" key="1">
    <citation type="submission" date="2017-03" db="EMBL/GenBank/DDBJ databases">
        <title>The mitochondrial genome of the carnivorous plant Utricularia reniformis (Lentibulariaceae): structure, comparative analysis and evolutionary landmarks.</title>
        <authorList>
            <person name="Silva S.R."/>
            <person name="Alvarenga D.O."/>
            <person name="Michael T.P."/>
            <person name="Miranda V.F.O."/>
            <person name="Varani A.M."/>
        </authorList>
    </citation>
    <scope>NUCLEOTIDE SEQUENCE</scope>
</reference>
<protein>
    <submittedName>
        <fullName evidence="1">Uncharacterized protein</fullName>
    </submittedName>
</protein>
<organism evidence="1">
    <name type="scientific">Utricularia reniformis</name>
    <dbReference type="NCBI Taxonomy" id="192314"/>
    <lineage>
        <taxon>Eukaryota</taxon>
        <taxon>Viridiplantae</taxon>
        <taxon>Streptophyta</taxon>
        <taxon>Embryophyta</taxon>
        <taxon>Tracheophyta</taxon>
        <taxon>Spermatophyta</taxon>
        <taxon>Magnoliopsida</taxon>
        <taxon>eudicotyledons</taxon>
        <taxon>Gunneridae</taxon>
        <taxon>Pentapetalae</taxon>
        <taxon>asterids</taxon>
        <taxon>lamiids</taxon>
        <taxon>Lamiales</taxon>
        <taxon>Lentibulariaceae</taxon>
        <taxon>Utricularia</taxon>
    </lineage>
</organism>
<gene>
    <name evidence="1" type="ORF">AEK19_MT1502</name>
</gene>
<sequence length="41" mass="4828">MNHLGQKREVNTLKMTNPESTIKTTCQQAINWSFAFLIREF</sequence>
<geneLocation type="mitochondrion" evidence="1"/>